<evidence type="ECO:0000313" key="3">
    <source>
        <dbReference type="EMBL" id="MBR8645773.1"/>
    </source>
</evidence>
<dbReference type="EMBL" id="JAGTPW010000050">
    <property type="protein sequence ID" value="MBR8645773.1"/>
    <property type="molecule type" value="Genomic_DNA"/>
</dbReference>
<dbReference type="PANTHER" id="PTHR30404:SF0">
    <property type="entry name" value="N-ACETYLMURAMOYL-L-ALANINE AMIDASE AMIC"/>
    <property type="match status" value="1"/>
</dbReference>
<evidence type="ECO:0000313" key="4">
    <source>
        <dbReference type="Proteomes" id="UP000680045"/>
    </source>
</evidence>
<dbReference type="Pfam" id="PF01520">
    <property type="entry name" value="Amidase_3"/>
    <property type="match status" value="1"/>
</dbReference>
<reference evidence="3" key="1">
    <citation type="submission" date="2021-04" db="EMBL/GenBank/DDBJ databases">
        <title>Whole genome sequencing of Enterococci isolates from hospitalized patients.</title>
        <authorList>
            <person name="Ogoti B.M."/>
            <person name="Onyambu F.G."/>
        </authorList>
    </citation>
    <scope>NUCLEOTIDE SEQUENCE</scope>
    <source>
        <strain evidence="3">242</strain>
    </source>
</reference>
<dbReference type="GO" id="GO:0030288">
    <property type="term" value="C:outer membrane-bounded periplasmic space"/>
    <property type="evidence" value="ECO:0007669"/>
    <property type="project" value="TreeGrafter"/>
</dbReference>
<dbReference type="Proteomes" id="UP000680045">
    <property type="component" value="Unassembled WGS sequence"/>
</dbReference>
<dbReference type="CDD" id="cd02696">
    <property type="entry name" value="MurNAc-LAA"/>
    <property type="match status" value="1"/>
</dbReference>
<name>A0A941FJA9_9BACI</name>
<evidence type="ECO:0000256" key="1">
    <source>
        <dbReference type="ARBA" id="ARBA00022801"/>
    </source>
</evidence>
<protein>
    <submittedName>
        <fullName evidence="3">N-acetylmuramoyl-L-alanine amidase</fullName>
        <ecNumber evidence="3">3.5.1.28</ecNumber>
    </submittedName>
</protein>
<dbReference type="AlphaFoldDB" id="A0A941FJA9"/>
<dbReference type="InterPro" id="IPR002508">
    <property type="entry name" value="MurNAc-LAA_cat"/>
</dbReference>
<dbReference type="Gene3D" id="3.40.630.40">
    <property type="entry name" value="Zn-dependent exopeptidases"/>
    <property type="match status" value="1"/>
</dbReference>
<feature type="domain" description="MurNAc-LAA" evidence="2">
    <location>
        <begin position="46"/>
        <end position="88"/>
    </location>
</feature>
<accession>A0A941FJA9</accession>
<dbReference type="EC" id="3.5.1.28" evidence="3"/>
<organism evidence="3 4">
    <name type="scientific">Peribacillus frigoritolerans</name>
    <dbReference type="NCBI Taxonomy" id="450367"/>
    <lineage>
        <taxon>Bacteria</taxon>
        <taxon>Bacillati</taxon>
        <taxon>Bacillota</taxon>
        <taxon>Bacilli</taxon>
        <taxon>Bacillales</taxon>
        <taxon>Bacillaceae</taxon>
        <taxon>Peribacillus</taxon>
    </lineage>
</organism>
<dbReference type="InterPro" id="IPR050695">
    <property type="entry name" value="N-acetylmuramoyl_amidase_3"/>
</dbReference>
<dbReference type="GO" id="GO:0008745">
    <property type="term" value="F:N-acetylmuramoyl-L-alanine amidase activity"/>
    <property type="evidence" value="ECO:0007669"/>
    <property type="project" value="UniProtKB-EC"/>
</dbReference>
<dbReference type="SUPFAM" id="SSF53187">
    <property type="entry name" value="Zn-dependent exopeptidases"/>
    <property type="match status" value="1"/>
</dbReference>
<comment type="caution">
    <text evidence="3">The sequence shown here is derived from an EMBL/GenBank/DDBJ whole genome shotgun (WGS) entry which is preliminary data.</text>
</comment>
<dbReference type="PANTHER" id="PTHR30404">
    <property type="entry name" value="N-ACETYLMURAMOYL-L-ALANINE AMIDASE"/>
    <property type="match status" value="1"/>
</dbReference>
<gene>
    <name evidence="3" type="ORF">KEH51_22585</name>
</gene>
<evidence type="ECO:0000259" key="2">
    <source>
        <dbReference type="Pfam" id="PF01520"/>
    </source>
</evidence>
<proteinExistence type="predicted"/>
<keyword evidence="1 3" id="KW-0378">Hydrolase</keyword>
<sequence>MKGDWYSIKLKGGKTAYVAGWIVTIEGVPSKSNDLALRKYLKDKTIVIDPGHGGRDSGTIGVGGTLEKNLTIRTAELLRDKLQAAGAKLS</sequence>
<dbReference type="GO" id="GO:0009253">
    <property type="term" value="P:peptidoglycan catabolic process"/>
    <property type="evidence" value="ECO:0007669"/>
    <property type="project" value="InterPro"/>
</dbReference>